<keyword evidence="1" id="KW-1133">Transmembrane helix</keyword>
<evidence type="ECO:0000313" key="2">
    <source>
        <dbReference type="EMBL" id="KTD36142.1"/>
    </source>
</evidence>
<gene>
    <name evidence="2" type="ORF">Lnau_1126</name>
</gene>
<keyword evidence="1" id="KW-0472">Membrane</keyword>
<dbReference type="EMBL" id="LNYO01000013">
    <property type="protein sequence ID" value="KTD36142.1"/>
    <property type="molecule type" value="Genomic_DNA"/>
</dbReference>
<dbReference type="RefSeq" id="WP_058504165.1">
    <property type="nucleotide sequence ID" value="NZ_CAAAIF010000001.1"/>
</dbReference>
<feature type="transmembrane region" description="Helical" evidence="1">
    <location>
        <begin position="172"/>
        <end position="189"/>
    </location>
</feature>
<dbReference type="AlphaFoldDB" id="A0A0W0WUX7"/>
<organism evidence="2 3">
    <name type="scientific">Legionella nautarum</name>
    <dbReference type="NCBI Taxonomy" id="45070"/>
    <lineage>
        <taxon>Bacteria</taxon>
        <taxon>Pseudomonadati</taxon>
        <taxon>Pseudomonadota</taxon>
        <taxon>Gammaproteobacteria</taxon>
        <taxon>Legionellales</taxon>
        <taxon>Legionellaceae</taxon>
        <taxon>Legionella</taxon>
    </lineage>
</organism>
<accession>A0A0W0WUX7</accession>
<sequence length="207" mass="22848">MRINLVLSGSSKTKRIALKELLTAHPLPDGEHELHITTASVFIPPRDRPLVSIKDAEIEFHYYFEERIEDERKELNDYVASHTAHIQEQITSNEQFQSSELLAGMWHTLTDGFKNHLVPSAKVFAGGVQSHLNGTNTLFTKHQYNKLAKAEFVLGATAGVACIILGFVTPTIAAIMAIAAILFIAAAIYHKTLANGMEPEPDAPSFQ</sequence>
<dbReference type="STRING" id="45070.Lnau_1126"/>
<keyword evidence="3" id="KW-1185">Reference proteome</keyword>
<evidence type="ECO:0000313" key="3">
    <source>
        <dbReference type="Proteomes" id="UP000054725"/>
    </source>
</evidence>
<reference evidence="2 3" key="1">
    <citation type="submission" date="2015-11" db="EMBL/GenBank/DDBJ databases">
        <title>Genomic analysis of 38 Legionella species identifies large and diverse effector repertoires.</title>
        <authorList>
            <person name="Burstein D."/>
            <person name="Amaro F."/>
            <person name="Zusman T."/>
            <person name="Lifshitz Z."/>
            <person name="Cohen O."/>
            <person name="Gilbert J.A."/>
            <person name="Pupko T."/>
            <person name="Shuman H.A."/>
            <person name="Segal G."/>
        </authorList>
    </citation>
    <scope>NUCLEOTIDE SEQUENCE [LARGE SCALE GENOMIC DNA]</scope>
    <source>
        <strain evidence="2 3">ATCC 49506</strain>
    </source>
</reference>
<name>A0A0W0WUX7_9GAMM</name>
<keyword evidence="1" id="KW-0812">Transmembrane</keyword>
<dbReference type="Proteomes" id="UP000054725">
    <property type="component" value="Unassembled WGS sequence"/>
</dbReference>
<protein>
    <submittedName>
        <fullName evidence="2">Uncharacterized protein</fullName>
    </submittedName>
</protein>
<comment type="caution">
    <text evidence="2">The sequence shown here is derived from an EMBL/GenBank/DDBJ whole genome shotgun (WGS) entry which is preliminary data.</text>
</comment>
<dbReference type="OrthoDB" id="9962242at2"/>
<proteinExistence type="predicted"/>
<dbReference type="PATRIC" id="fig|45070.6.peg.1191"/>
<evidence type="ECO:0000256" key="1">
    <source>
        <dbReference type="SAM" id="Phobius"/>
    </source>
</evidence>